<sequence length="59" mass="6117">MSLLVNSDAVVSVFSSRGGMRPHHAAGKMEGVAYGCGGEEFGGPGDLERISAKMDFGSR</sequence>
<evidence type="ECO:0000313" key="3">
    <source>
        <dbReference type="Proteomes" id="UP000054632"/>
    </source>
</evidence>
<dbReference type="EMBL" id="JYDR01000056">
    <property type="protein sequence ID" value="KRY71551.1"/>
    <property type="molecule type" value="Genomic_DNA"/>
</dbReference>
<gene>
    <name evidence="1" type="ORF">T4A_1324</name>
    <name evidence="2" type="ORF">T4B_1868</name>
</gene>
<evidence type="ECO:0000313" key="4">
    <source>
        <dbReference type="Proteomes" id="UP000054805"/>
    </source>
</evidence>
<name>A0A0V1IDX9_TRIPS</name>
<proteinExistence type="predicted"/>
<evidence type="ECO:0000313" key="2">
    <source>
        <dbReference type="EMBL" id="KRZ21023.1"/>
    </source>
</evidence>
<keyword evidence="4" id="KW-1185">Reference proteome</keyword>
<evidence type="ECO:0000313" key="1">
    <source>
        <dbReference type="EMBL" id="KRY71551.1"/>
    </source>
</evidence>
<dbReference type="Proteomes" id="UP000054632">
    <property type="component" value="Unassembled WGS sequence"/>
</dbReference>
<dbReference type="EMBL" id="JYDS01000220">
    <property type="protein sequence ID" value="KRZ21023.1"/>
    <property type="molecule type" value="Genomic_DNA"/>
</dbReference>
<dbReference type="AlphaFoldDB" id="A0A0V1IDX9"/>
<dbReference type="Proteomes" id="UP000054805">
    <property type="component" value="Unassembled WGS sequence"/>
</dbReference>
<organism evidence="2 4">
    <name type="scientific">Trichinella pseudospiralis</name>
    <name type="common">Parasitic roundworm</name>
    <dbReference type="NCBI Taxonomy" id="6337"/>
    <lineage>
        <taxon>Eukaryota</taxon>
        <taxon>Metazoa</taxon>
        <taxon>Ecdysozoa</taxon>
        <taxon>Nematoda</taxon>
        <taxon>Enoplea</taxon>
        <taxon>Dorylaimia</taxon>
        <taxon>Trichinellida</taxon>
        <taxon>Trichinellidae</taxon>
        <taxon>Trichinella</taxon>
    </lineage>
</organism>
<protein>
    <submittedName>
        <fullName evidence="2">Uncharacterized protein</fullName>
    </submittedName>
</protein>
<comment type="caution">
    <text evidence="2">The sequence shown here is derived from an EMBL/GenBank/DDBJ whole genome shotgun (WGS) entry which is preliminary data.</text>
</comment>
<accession>A0A0V1IDX9</accession>
<reference evidence="3 4" key="1">
    <citation type="submission" date="2015-01" db="EMBL/GenBank/DDBJ databases">
        <title>Evolution of Trichinella species and genotypes.</title>
        <authorList>
            <person name="Korhonen P.K."/>
            <person name="Edoardo P."/>
            <person name="Giuseppe L.R."/>
            <person name="Gasser R.B."/>
        </authorList>
    </citation>
    <scope>NUCLEOTIDE SEQUENCE [LARGE SCALE GENOMIC DNA]</scope>
    <source>
        <strain evidence="1">ISS13</strain>
        <strain evidence="2">ISS588</strain>
    </source>
</reference>